<dbReference type="NCBIfam" id="NF033563">
    <property type="entry name" value="transpos_IS30"/>
    <property type="match status" value="1"/>
</dbReference>
<sequence>LNRSRSTISREIIRSQEYQDYERYSPKRRQHMYRYNALIAQNNARHRKLKIGRNTKLTDEMKAAIIEGYKKKWSPEQIVNADSRVSVCVNTVYNWILRGFIKELDRRLVKRYRKKSARKYRALGRNESEMVLKRSIEQRPSVINKRERLGDWEIDCVLPSREGKKCIVTLTERKSRYTFMALAASQSGSSMIPVIDTFMSLHGDAVHSITCDRGREFANSTFISCIERNYHKKVYFTHAYAPQERGTNENTNGLIRAYLPKKQTFESQSQFDMIHIANQLNTRPKKIHGFKTCAEIFKNEVLKLERDNAYIPNNSV</sequence>
<dbReference type="AlphaFoldDB" id="A0A3D7VLP9"/>
<dbReference type="GO" id="GO:0015074">
    <property type="term" value="P:DNA integration"/>
    <property type="evidence" value="ECO:0007669"/>
    <property type="project" value="InterPro"/>
</dbReference>
<dbReference type="GO" id="GO:0032196">
    <property type="term" value="P:transposition"/>
    <property type="evidence" value="ECO:0007669"/>
    <property type="project" value="TreeGrafter"/>
</dbReference>
<accession>A0A3D7VLP9</accession>
<dbReference type="GO" id="GO:0003676">
    <property type="term" value="F:nucleic acid binding"/>
    <property type="evidence" value="ECO:0007669"/>
    <property type="project" value="InterPro"/>
</dbReference>
<gene>
    <name evidence="1" type="ORF">B1N52_15335</name>
</gene>
<dbReference type="PANTHER" id="PTHR10948:SF23">
    <property type="entry name" value="TRANSPOSASE INSI FOR INSERTION SEQUENCE ELEMENT IS30A-RELATED"/>
    <property type="match status" value="1"/>
</dbReference>
<dbReference type="GO" id="GO:0005829">
    <property type="term" value="C:cytosol"/>
    <property type="evidence" value="ECO:0007669"/>
    <property type="project" value="TreeGrafter"/>
</dbReference>
<dbReference type="InterPro" id="IPR001584">
    <property type="entry name" value="Integrase_cat-core"/>
</dbReference>
<protein>
    <submittedName>
        <fullName evidence="1">IS30 family transposase</fullName>
    </submittedName>
</protein>
<proteinExistence type="predicted"/>
<dbReference type="InterPro" id="IPR012337">
    <property type="entry name" value="RNaseH-like_sf"/>
</dbReference>
<dbReference type="InterPro" id="IPR036397">
    <property type="entry name" value="RNaseH_sf"/>
</dbReference>
<dbReference type="EMBL" id="AABBAW010000013">
    <property type="protein sequence ID" value="EAG2516507.1"/>
    <property type="molecule type" value="Genomic_DNA"/>
</dbReference>
<evidence type="ECO:0000313" key="2">
    <source>
        <dbReference type="Proteomes" id="UP000525850"/>
    </source>
</evidence>
<dbReference type="Proteomes" id="UP000525850">
    <property type="component" value="Unassembled WGS sequence"/>
</dbReference>
<dbReference type="SUPFAM" id="SSF53098">
    <property type="entry name" value="Ribonuclease H-like"/>
    <property type="match status" value="1"/>
</dbReference>
<dbReference type="GO" id="GO:0004803">
    <property type="term" value="F:transposase activity"/>
    <property type="evidence" value="ECO:0007669"/>
    <property type="project" value="TreeGrafter"/>
</dbReference>
<dbReference type="InterPro" id="IPR053392">
    <property type="entry name" value="Transposase_IS30-like"/>
</dbReference>
<dbReference type="InterPro" id="IPR051917">
    <property type="entry name" value="Transposase-Integrase"/>
</dbReference>
<dbReference type="PROSITE" id="PS50994">
    <property type="entry name" value="INTEGRASE"/>
    <property type="match status" value="1"/>
</dbReference>
<dbReference type="Gene3D" id="3.30.420.10">
    <property type="entry name" value="Ribonuclease H-like superfamily/Ribonuclease H"/>
    <property type="match status" value="1"/>
</dbReference>
<dbReference type="PANTHER" id="PTHR10948">
    <property type="entry name" value="TRANSPOSASE"/>
    <property type="match status" value="1"/>
</dbReference>
<reference evidence="1 2" key="1">
    <citation type="submission" date="2018-06" db="EMBL/GenBank/DDBJ databases">
        <authorList>
            <consortium name="GenomeTrakr: Next Generation Sequencing Network for Food Pathogen Tracability"/>
        </authorList>
    </citation>
    <scope>NUCLEOTIDE SEQUENCE [LARGE SCALE GENOMIC DNA]</scope>
    <source>
        <strain evidence="1 2">FDA960927-006-004</strain>
    </source>
</reference>
<evidence type="ECO:0000313" key="1">
    <source>
        <dbReference type="EMBL" id="EAG2516507.1"/>
    </source>
</evidence>
<organism evidence="1 2">
    <name type="scientific">Listeria monocytogenes</name>
    <dbReference type="NCBI Taxonomy" id="1639"/>
    <lineage>
        <taxon>Bacteria</taxon>
        <taxon>Bacillati</taxon>
        <taxon>Bacillota</taxon>
        <taxon>Bacilli</taxon>
        <taxon>Bacillales</taxon>
        <taxon>Listeriaceae</taxon>
        <taxon>Listeria</taxon>
    </lineage>
</organism>
<comment type="caution">
    <text evidence="1">The sequence shown here is derived from an EMBL/GenBank/DDBJ whole genome shotgun (WGS) entry which is preliminary data.</text>
</comment>
<feature type="non-terminal residue" evidence="1">
    <location>
        <position position="1"/>
    </location>
</feature>
<name>A0A3D7VLP9_LISMN</name>